<comment type="pathway">
    <text evidence="2">Cofactor biosynthesis; tetrahydrofolate biosynthesis; 2-amino-4-hydroxy-6-hydroxymethyl-7,8-dihydropteridine diphosphate from 7,8-dihydroneopterin triphosphate: step 3/4.</text>
</comment>
<dbReference type="Pfam" id="PF02152">
    <property type="entry name" value="FolB"/>
    <property type="match status" value="1"/>
</dbReference>
<evidence type="ECO:0000256" key="5">
    <source>
        <dbReference type="ARBA" id="ARBA00022909"/>
    </source>
</evidence>
<comment type="similarity">
    <text evidence="3">Belongs to the DHNA family.</text>
</comment>
<dbReference type="RefSeq" id="WP_069957911.1">
    <property type="nucleotide sequence ID" value="NZ_MCGG01000025.1"/>
</dbReference>
<dbReference type="SUPFAM" id="SSF55620">
    <property type="entry name" value="Tetrahydrobiopterin biosynthesis enzymes-like"/>
    <property type="match status" value="1"/>
</dbReference>
<organism evidence="9 10">
    <name type="scientific">Magnetovibrio blakemorei</name>
    <dbReference type="NCBI Taxonomy" id="28181"/>
    <lineage>
        <taxon>Bacteria</taxon>
        <taxon>Pseudomonadati</taxon>
        <taxon>Pseudomonadota</taxon>
        <taxon>Alphaproteobacteria</taxon>
        <taxon>Rhodospirillales</taxon>
        <taxon>Magnetovibrionaceae</taxon>
        <taxon>Magnetovibrio</taxon>
    </lineage>
</organism>
<dbReference type="Gene3D" id="3.30.1130.10">
    <property type="match status" value="1"/>
</dbReference>
<keyword evidence="6" id="KW-0456">Lyase</keyword>
<accession>A0A1E5Q7J4</accession>
<evidence type="ECO:0000313" key="10">
    <source>
        <dbReference type="Proteomes" id="UP000095347"/>
    </source>
</evidence>
<dbReference type="AlphaFoldDB" id="A0A1E5Q7J4"/>
<dbReference type="PANTHER" id="PTHR42844">
    <property type="entry name" value="DIHYDRONEOPTERIN ALDOLASE 1-RELATED"/>
    <property type="match status" value="1"/>
</dbReference>
<dbReference type="InterPro" id="IPR006157">
    <property type="entry name" value="FolB_dom"/>
</dbReference>
<comment type="catalytic activity">
    <reaction evidence="1">
        <text>7,8-dihydroneopterin = 6-hydroxymethyl-7,8-dihydropterin + glycolaldehyde</text>
        <dbReference type="Rhea" id="RHEA:10540"/>
        <dbReference type="ChEBI" id="CHEBI:17001"/>
        <dbReference type="ChEBI" id="CHEBI:17071"/>
        <dbReference type="ChEBI" id="CHEBI:44841"/>
        <dbReference type="EC" id="4.1.2.25"/>
    </reaction>
</comment>
<dbReference type="GO" id="GO:0005737">
    <property type="term" value="C:cytoplasm"/>
    <property type="evidence" value="ECO:0007669"/>
    <property type="project" value="TreeGrafter"/>
</dbReference>
<protein>
    <recommendedName>
        <fullName evidence="4">dihydroneopterin aldolase</fullName>
        <ecNumber evidence="4">4.1.2.25</ecNumber>
    </recommendedName>
    <alternativeName>
        <fullName evidence="7">7,8-dihydroneopterin aldolase</fullName>
    </alternativeName>
</protein>
<dbReference type="OrthoDB" id="5297888at2"/>
<keyword evidence="10" id="KW-1185">Reference proteome</keyword>
<evidence type="ECO:0000256" key="2">
    <source>
        <dbReference type="ARBA" id="ARBA00005013"/>
    </source>
</evidence>
<dbReference type="GO" id="GO:0004150">
    <property type="term" value="F:dihydroneopterin aldolase activity"/>
    <property type="evidence" value="ECO:0007669"/>
    <property type="project" value="UniProtKB-EC"/>
</dbReference>
<dbReference type="GO" id="GO:0046656">
    <property type="term" value="P:folic acid biosynthetic process"/>
    <property type="evidence" value="ECO:0007669"/>
    <property type="project" value="UniProtKB-KW"/>
</dbReference>
<evidence type="ECO:0000256" key="7">
    <source>
        <dbReference type="ARBA" id="ARBA00032903"/>
    </source>
</evidence>
<dbReference type="EMBL" id="MCGG01000025">
    <property type="protein sequence ID" value="OEJ67081.1"/>
    <property type="molecule type" value="Genomic_DNA"/>
</dbReference>
<dbReference type="NCBIfam" id="TIGR00526">
    <property type="entry name" value="folB_dom"/>
    <property type="match status" value="1"/>
</dbReference>
<dbReference type="InterPro" id="IPR006156">
    <property type="entry name" value="Dihydroneopterin_aldolase"/>
</dbReference>
<dbReference type="SMART" id="SM00905">
    <property type="entry name" value="FolB"/>
    <property type="match status" value="1"/>
</dbReference>
<evidence type="ECO:0000313" key="9">
    <source>
        <dbReference type="EMBL" id="OEJ67081.1"/>
    </source>
</evidence>
<name>A0A1E5Q7J4_9PROT</name>
<dbReference type="InterPro" id="IPR043133">
    <property type="entry name" value="GTP-CH-I_C/QueF"/>
</dbReference>
<dbReference type="STRING" id="28181.BEN30_09895"/>
<gene>
    <name evidence="9" type="ORF">BEN30_09895</name>
</gene>
<keyword evidence="5" id="KW-0289">Folate biosynthesis</keyword>
<dbReference type="EC" id="4.1.2.25" evidence="4"/>
<feature type="domain" description="Dihydroneopterin aldolase/epimerase" evidence="8">
    <location>
        <begin position="24"/>
        <end position="135"/>
    </location>
</feature>
<evidence type="ECO:0000256" key="4">
    <source>
        <dbReference type="ARBA" id="ARBA00013043"/>
    </source>
</evidence>
<dbReference type="PANTHER" id="PTHR42844:SF1">
    <property type="entry name" value="DIHYDRONEOPTERIN ALDOLASE 1-RELATED"/>
    <property type="match status" value="1"/>
</dbReference>
<evidence type="ECO:0000256" key="6">
    <source>
        <dbReference type="ARBA" id="ARBA00023239"/>
    </source>
</evidence>
<evidence type="ECO:0000256" key="1">
    <source>
        <dbReference type="ARBA" id="ARBA00001353"/>
    </source>
</evidence>
<reference evidence="10" key="1">
    <citation type="submission" date="2016-07" db="EMBL/GenBank/DDBJ databases">
        <authorList>
            <person name="Florea S."/>
            <person name="Webb J.S."/>
            <person name="Jaromczyk J."/>
            <person name="Schardl C.L."/>
        </authorList>
    </citation>
    <scope>NUCLEOTIDE SEQUENCE [LARGE SCALE GENOMIC DNA]</scope>
    <source>
        <strain evidence="10">MV-1</strain>
    </source>
</reference>
<evidence type="ECO:0000259" key="8">
    <source>
        <dbReference type="SMART" id="SM00905"/>
    </source>
</evidence>
<evidence type="ECO:0000256" key="3">
    <source>
        <dbReference type="ARBA" id="ARBA00005708"/>
    </source>
</evidence>
<dbReference type="Proteomes" id="UP000095347">
    <property type="component" value="Unassembled WGS sequence"/>
</dbReference>
<sequence>MSNVPFRLVPSPTVADARNGIRHVFVRDLVLMSFIGVHDFEHGVQQRIRLNLDLAVFEGDISAVADDIQNVVCYEKITTDVRAVCDNGHTKLVETLAEEIAVVCLKSTQVRSVRVRVEKLDVFEDAASVGVEIERFNPEV</sequence>
<proteinExistence type="inferred from homology"/>
<comment type="caution">
    <text evidence="9">The sequence shown here is derived from an EMBL/GenBank/DDBJ whole genome shotgun (WGS) entry which is preliminary data.</text>
</comment>